<keyword evidence="5" id="KW-0963">Cytoplasm</keyword>
<comment type="function">
    <text evidence="9">Catalyzes the decomposition of L-selenocysteine to L-alanine and elemental selenium.</text>
</comment>
<evidence type="ECO:0000256" key="10">
    <source>
        <dbReference type="ARBA" id="ARBA00039054"/>
    </source>
</evidence>
<evidence type="ECO:0000256" key="7">
    <source>
        <dbReference type="ARBA" id="ARBA00022898"/>
    </source>
</evidence>
<comment type="subunit">
    <text evidence="4">Homodimer.</text>
</comment>
<dbReference type="GO" id="GO:0016740">
    <property type="term" value="F:transferase activity"/>
    <property type="evidence" value="ECO:0007669"/>
    <property type="project" value="UniProtKB-KW"/>
</dbReference>
<dbReference type="Gene3D" id="3.40.640.10">
    <property type="entry name" value="Type I PLP-dependent aspartate aminotransferase-like (Major domain)"/>
    <property type="match status" value="1"/>
</dbReference>
<dbReference type="Gene3D" id="1.10.260.50">
    <property type="match status" value="1"/>
</dbReference>
<dbReference type="PANTHER" id="PTHR11601">
    <property type="entry name" value="CYSTEINE DESULFURYLASE FAMILY MEMBER"/>
    <property type="match status" value="1"/>
</dbReference>
<sequence>VLIDVTSGSGLVEKPQDASGVEIYMDYNATTPLEPEVIEAISEALQEAWGNPSSNYLAGAKAKAIINESRENVARMIGGKAEDIIFTSGGTEANNLVLHTAMEHFRKSRSSAKGVEGSRNGYDGLPHIITSNVEHDSVKLVAEHLQSEAKADVTFVPVSKVTGRVEVEDVVAAVQSNTCLISIMLANNETGVIMPVQEICSRVKSLNKQRQHVRILLHTDAAQALGKIPVDVGELGVDYLTIVGHKFYAPRIGALYVDGPGTRTPLHPMLFGGGQERNFRPGTENTPMIAGLGKAAKLVASNLSAYESCMRSTKLYLENRLQTVFKNRIHFNSHYPGSDILPNTCNVSILVSLGGYITRLPARAAALCLSVRPSHILLSCGIPSEVAANALRLSVGRWTTEADVDAVVEDLRETVQLLEEMN</sequence>
<dbReference type="InterPro" id="IPR016454">
    <property type="entry name" value="Cysteine_dSase"/>
</dbReference>
<reference evidence="13" key="2">
    <citation type="submission" date="2025-08" db="UniProtKB">
        <authorList>
            <consortium name="Ensembl"/>
        </authorList>
    </citation>
    <scope>IDENTIFICATION</scope>
</reference>
<dbReference type="OMA" id="IIYGQSE"/>
<evidence type="ECO:0000313" key="13">
    <source>
        <dbReference type="Ensembl" id="ENSSFAP00005044765.1"/>
    </source>
</evidence>
<dbReference type="GO" id="GO:0009000">
    <property type="term" value="F:selenocysteine lyase activity"/>
    <property type="evidence" value="ECO:0007669"/>
    <property type="project" value="UniProtKB-EC"/>
</dbReference>
<evidence type="ECO:0000256" key="5">
    <source>
        <dbReference type="ARBA" id="ARBA00022490"/>
    </source>
</evidence>
<evidence type="ECO:0000256" key="1">
    <source>
        <dbReference type="ARBA" id="ARBA00001933"/>
    </source>
</evidence>
<dbReference type="InterPro" id="IPR015422">
    <property type="entry name" value="PyrdxlP-dep_Trfase_small"/>
</dbReference>
<dbReference type="InterPro" id="IPR000192">
    <property type="entry name" value="Aminotrans_V_dom"/>
</dbReference>
<dbReference type="SUPFAM" id="SSF53383">
    <property type="entry name" value="PLP-dependent transferases"/>
    <property type="match status" value="1"/>
</dbReference>
<name>A0A672IVG8_SALFA</name>
<comment type="similarity">
    <text evidence="3">Belongs to the class-V pyridoxal-phosphate-dependent aminotransferase family.</text>
</comment>
<keyword evidence="7" id="KW-0663">Pyridoxal phosphate</keyword>
<dbReference type="EC" id="4.4.1.16" evidence="10"/>
<dbReference type="Pfam" id="PF00266">
    <property type="entry name" value="Aminotran_5"/>
    <property type="match status" value="1"/>
</dbReference>
<accession>A0A672IVG8</accession>
<dbReference type="PANTHER" id="PTHR11601:SF62">
    <property type="entry name" value="SELENOCYSTEINE LYASE"/>
    <property type="match status" value="1"/>
</dbReference>
<dbReference type="FunFam" id="3.40.640.10:FF:000083">
    <property type="entry name" value="Selenocysteine lyase"/>
    <property type="match status" value="1"/>
</dbReference>
<evidence type="ECO:0000256" key="11">
    <source>
        <dbReference type="ARBA" id="ARBA00040554"/>
    </source>
</evidence>
<evidence type="ECO:0000256" key="9">
    <source>
        <dbReference type="ARBA" id="ARBA00037407"/>
    </source>
</evidence>
<evidence type="ECO:0000256" key="8">
    <source>
        <dbReference type="ARBA" id="ARBA00023239"/>
    </source>
</evidence>
<dbReference type="GO" id="GO:0005829">
    <property type="term" value="C:cytosol"/>
    <property type="evidence" value="ECO:0007669"/>
    <property type="project" value="UniProtKB-SubCell"/>
</dbReference>
<dbReference type="PIRSF" id="PIRSF005572">
    <property type="entry name" value="NifS"/>
    <property type="match status" value="1"/>
</dbReference>
<organism evidence="13 14">
    <name type="scientific">Salarias fasciatus</name>
    <name type="common">Jewelled blenny</name>
    <name type="synonym">Blennius fasciatus</name>
    <dbReference type="NCBI Taxonomy" id="181472"/>
    <lineage>
        <taxon>Eukaryota</taxon>
        <taxon>Metazoa</taxon>
        <taxon>Chordata</taxon>
        <taxon>Craniata</taxon>
        <taxon>Vertebrata</taxon>
        <taxon>Euteleostomi</taxon>
        <taxon>Actinopterygii</taxon>
        <taxon>Neopterygii</taxon>
        <taxon>Teleostei</taxon>
        <taxon>Neoteleostei</taxon>
        <taxon>Acanthomorphata</taxon>
        <taxon>Ovalentaria</taxon>
        <taxon>Blenniimorphae</taxon>
        <taxon>Blenniiformes</taxon>
        <taxon>Blennioidei</taxon>
        <taxon>Blenniidae</taxon>
        <taxon>Salariinae</taxon>
        <taxon>Salarias</taxon>
    </lineage>
</organism>
<comment type="subcellular location">
    <subcellularLocation>
        <location evidence="2">Cytoplasm</location>
        <location evidence="2">Cytosol</location>
    </subcellularLocation>
</comment>
<dbReference type="Proteomes" id="UP000472267">
    <property type="component" value="Chromosome 23"/>
</dbReference>
<dbReference type="Gene3D" id="3.90.1150.10">
    <property type="entry name" value="Aspartate Aminotransferase, domain 1"/>
    <property type="match status" value="1"/>
</dbReference>
<dbReference type="InterPro" id="IPR015421">
    <property type="entry name" value="PyrdxlP-dep_Trfase_major"/>
</dbReference>
<dbReference type="Ensembl" id="ENSSFAT00005046335.1">
    <property type="protein sequence ID" value="ENSSFAP00005044765.1"/>
    <property type="gene ID" value="ENSSFAG00005021837.1"/>
</dbReference>
<keyword evidence="8" id="KW-0456">Lyase</keyword>
<evidence type="ECO:0000256" key="4">
    <source>
        <dbReference type="ARBA" id="ARBA00011738"/>
    </source>
</evidence>
<protein>
    <recommendedName>
        <fullName evidence="11">Selenocysteine lyase</fullName>
        <ecNumber evidence="10">4.4.1.16</ecNumber>
    </recommendedName>
</protein>
<dbReference type="FunFam" id="3.90.1150.10:FF:000065">
    <property type="entry name" value="Selenocysteine lyase"/>
    <property type="match status" value="1"/>
</dbReference>
<keyword evidence="6" id="KW-0808">Transferase</keyword>
<dbReference type="InterPro" id="IPR015424">
    <property type="entry name" value="PyrdxlP-dep_Trfase"/>
</dbReference>
<evidence type="ECO:0000256" key="3">
    <source>
        <dbReference type="ARBA" id="ARBA00009236"/>
    </source>
</evidence>
<feature type="domain" description="Aminotransferase class V" evidence="12">
    <location>
        <begin position="23"/>
        <end position="329"/>
    </location>
</feature>
<reference evidence="13" key="1">
    <citation type="submission" date="2019-06" db="EMBL/GenBank/DDBJ databases">
        <authorList>
            <consortium name="Wellcome Sanger Institute Data Sharing"/>
        </authorList>
    </citation>
    <scope>NUCLEOTIDE SEQUENCE [LARGE SCALE GENOMIC DNA]</scope>
</reference>
<proteinExistence type="inferred from homology"/>
<gene>
    <name evidence="13" type="primary">scly</name>
</gene>
<reference evidence="13" key="3">
    <citation type="submission" date="2025-09" db="UniProtKB">
        <authorList>
            <consortium name="Ensembl"/>
        </authorList>
    </citation>
    <scope>IDENTIFICATION</scope>
</reference>
<comment type="cofactor">
    <cofactor evidence="1">
        <name>pyridoxal 5'-phosphate</name>
        <dbReference type="ChEBI" id="CHEBI:597326"/>
    </cofactor>
</comment>
<evidence type="ECO:0000256" key="2">
    <source>
        <dbReference type="ARBA" id="ARBA00004514"/>
    </source>
</evidence>
<evidence type="ECO:0000256" key="6">
    <source>
        <dbReference type="ARBA" id="ARBA00022679"/>
    </source>
</evidence>
<evidence type="ECO:0000313" key="14">
    <source>
        <dbReference type="Proteomes" id="UP000472267"/>
    </source>
</evidence>
<keyword evidence="14" id="KW-1185">Reference proteome</keyword>
<evidence type="ECO:0000259" key="12">
    <source>
        <dbReference type="Pfam" id="PF00266"/>
    </source>
</evidence>
<dbReference type="AlphaFoldDB" id="A0A672IVG8"/>